<dbReference type="AlphaFoldDB" id="A0A836H8H7"/>
<dbReference type="Proteomes" id="UP000673552">
    <property type="component" value="Chromosome 17"/>
</dbReference>
<feature type="compositionally biased region" description="Low complexity" evidence="1">
    <location>
        <begin position="671"/>
        <end position="687"/>
    </location>
</feature>
<feature type="region of interest" description="Disordered" evidence="1">
    <location>
        <begin position="671"/>
        <end position="757"/>
    </location>
</feature>
<gene>
    <name evidence="2" type="ORF">LSCM1_05520</name>
</gene>
<proteinExistence type="predicted"/>
<feature type="region of interest" description="Disordered" evidence="1">
    <location>
        <begin position="922"/>
        <end position="1057"/>
    </location>
</feature>
<keyword evidence="3" id="KW-1185">Reference proteome</keyword>
<feature type="compositionally biased region" description="Acidic residues" evidence="1">
    <location>
        <begin position="956"/>
        <end position="965"/>
    </location>
</feature>
<feature type="compositionally biased region" description="Low complexity" evidence="1">
    <location>
        <begin position="978"/>
        <end position="988"/>
    </location>
</feature>
<protein>
    <submittedName>
        <fullName evidence="2">Uncharacterized protein</fullName>
    </submittedName>
</protein>
<feature type="compositionally biased region" description="Polar residues" evidence="1">
    <location>
        <begin position="1002"/>
        <end position="1014"/>
    </location>
</feature>
<dbReference type="RefSeq" id="XP_067179609.1">
    <property type="nucleotide sequence ID" value="XM_067322974.1"/>
</dbReference>
<feature type="region of interest" description="Disordered" evidence="1">
    <location>
        <begin position="450"/>
        <end position="541"/>
    </location>
</feature>
<name>A0A836H8H7_9TRYP</name>
<feature type="compositionally biased region" description="Polar residues" evidence="1">
    <location>
        <begin position="742"/>
        <end position="757"/>
    </location>
</feature>
<organism evidence="2 3">
    <name type="scientific">Leishmania martiniquensis</name>
    <dbReference type="NCBI Taxonomy" id="1580590"/>
    <lineage>
        <taxon>Eukaryota</taxon>
        <taxon>Discoba</taxon>
        <taxon>Euglenozoa</taxon>
        <taxon>Kinetoplastea</taxon>
        <taxon>Metakinetoplastina</taxon>
        <taxon>Trypanosomatida</taxon>
        <taxon>Trypanosomatidae</taxon>
        <taxon>Leishmaniinae</taxon>
        <taxon>Leishmania</taxon>
    </lineage>
</organism>
<evidence type="ECO:0000256" key="1">
    <source>
        <dbReference type="SAM" id="MobiDB-lite"/>
    </source>
</evidence>
<feature type="region of interest" description="Disordered" evidence="1">
    <location>
        <begin position="788"/>
        <end position="875"/>
    </location>
</feature>
<reference evidence="2 3" key="1">
    <citation type="submission" date="2021-03" db="EMBL/GenBank/DDBJ databases">
        <title>Leishmania (Mundinia) martiniquensis Genome sequencing and assembly.</title>
        <authorList>
            <person name="Almutairi H."/>
            <person name="Gatherer D."/>
        </authorList>
    </citation>
    <scope>NUCLEOTIDE SEQUENCE [LARGE SCALE GENOMIC DNA]</scope>
    <source>
        <strain evidence="2">LSCM1</strain>
    </source>
</reference>
<sequence length="1057" mass="112910">MYAFELSANSPCRSAPYYSLVIRKPYILGHGAAADFNLAYEGISAEHVSMTVLHEKEAAHEVTVVTLVAAAAHDDEKDAAACVQGEQENGAAATTDEADAGSGSLVVRVTALPTKGDAEVRLGDTTLDAGDSAIARNGDILYLGDGVCATFRYRPLMVGIEAGAYAEDYLSDLRRMFGQLGATVVDEPTPSHEAAATPIGQLYCAAELSDSPGCLAALSCGYSVVQPTYVFEWFAAVAKCAAAPLSTLPAPSRFEVPVRCTTHPPSAAYLRPESDSCPFSLFPIPLTAMTKRSRADLFANRAFFFFTDAAATRYGRVVEQCGGAVYGPGDVESAKEVIRMLVESQREAGMPCDRLPTNFYIIIDNASEATLLSSGLEAASPELLAFIEEACATLGATRLPVMGDHTLFTALLSNKFYEEPVQLVTDVSPAGSVGCNPPQYSPADGVMVPSLTPHADMSEEGAAITSSRAPRSVYAGNGEAPIRARSTSRVSERRASLLPRSTARTPSRSQMRSYSRQRARSFSRATGHSSEVPLSAEGTAPSGYGRRRLVPSLVESDLGNFVAKFDALRLRIYTYLVREEPKLDRAITIYRKKFFVDSDTMEYALEVKAQAVDFMEHADDLLADAASRGAYAEALRRFWRDCRDMDVKAQHLLHCWDRSMPGAALPRCIQSRRASSTESRRAASLRSMNAHGAEQPAKSLAPAARGAEAVTTDAENDAEAFSNTQRPLGRDGVRGSGGLFTSPETFTGEESTGRLQESPITLHDGAAAMRRSGTVAAASVTAPDAVFTSARRSQRRSYTPLWSQPRSGAAVGAPRSVPMEARPPWVSNWNSADPAEGPRQPKPQKRRPKSKKKRQAKSCKPGLQTSGLASAPLPARRTRPAVQAPEFASDSPSVVRARSAARVGSTYARYPPPAQLEPALHADGEHFSEGPASFGEPEREAKAAIGIYGANADTVNTEDTEQEDESQLRTEPPPVPEAAPTTTTRAATQCRTLPLNLELPSESASASKRTTLASASRRPNGKGMAAPTAGNGNGYHQRDASDVAAANGNGYTKPHSV</sequence>
<evidence type="ECO:0000313" key="3">
    <source>
        <dbReference type="Proteomes" id="UP000673552"/>
    </source>
</evidence>
<comment type="caution">
    <text evidence="2">The sequence shown here is derived from an EMBL/GenBank/DDBJ whole genome shotgun (WGS) entry which is preliminary data.</text>
</comment>
<feature type="compositionally biased region" description="Basic residues" evidence="1">
    <location>
        <begin position="842"/>
        <end position="857"/>
    </location>
</feature>
<dbReference type="EMBL" id="JAFEUZ010000017">
    <property type="protein sequence ID" value="KAG5481502.1"/>
    <property type="molecule type" value="Genomic_DNA"/>
</dbReference>
<evidence type="ECO:0000313" key="2">
    <source>
        <dbReference type="EMBL" id="KAG5481502.1"/>
    </source>
</evidence>
<dbReference type="GeneID" id="92515486"/>
<dbReference type="KEGG" id="lmat:92515486"/>
<feature type="compositionally biased region" description="Polar residues" evidence="1">
    <location>
        <begin position="796"/>
        <end position="806"/>
    </location>
</feature>
<dbReference type="OrthoDB" id="244476at2759"/>
<accession>A0A836H8H7</accession>